<protein>
    <submittedName>
        <fullName evidence="1">Uncharacterized protein</fullName>
    </submittedName>
</protein>
<dbReference type="EMBL" id="JYNV01000103">
    <property type="protein sequence ID" value="KZM26472.1"/>
    <property type="molecule type" value="Genomic_DNA"/>
</dbReference>
<organism evidence="1 2">
    <name type="scientific">Didymella rabiei</name>
    <name type="common">Chickpea ascochyta blight fungus</name>
    <name type="synonym">Mycosphaerella rabiei</name>
    <dbReference type="NCBI Taxonomy" id="5454"/>
    <lineage>
        <taxon>Eukaryota</taxon>
        <taxon>Fungi</taxon>
        <taxon>Dikarya</taxon>
        <taxon>Ascomycota</taxon>
        <taxon>Pezizomycotina</taxon>
        <taxon>Dothideomycetes</taxon>
        <taxon>Pleosporomycetidae</taxon>
        <taxon>Pleosporales</taxon>
        <taxon>Pleosporineae</taxon>
        <taxon>Didymellaceae</taxon>
        <taxon>Ascochyta</taxon>
    </lineage>
</organism>
<gene>
    <name evidence="1" type="ORF">ST47_g2227</name>
</gene>
<evidence type="ECO:0000313" key="1">
    <source>
        <dbReference type="EMBL" id="KZM26472.1"/>
    </source>
</evidence>
<name>A0A163JNF0_DIDRA</name>
<reference evidence="1 2" key="1">
    <citation type="journal article" date="2016" name="Sci. Rep.">
        <title>Draft genome sequencing and secretome analysis of fungal phytopathogen Ascochyta rabiei provides insight into the necrotrophic effector repertoire.</title>
        <authorList>
            <person name="Verma S."/>
            <person name="Gazara R.K."/>
            <person name="Nizam S."/>
            <person name="Parween S."/>
            <person name="Chattopadhyay D."/>
            <person name="Verma P.K."/>
        </authorList>
    </citation>
    <scope>NUCLEOTIDE SEQUENCE [LARGE SCALE GENOMIC DNA]</scope>
    <source>
        <strain evidence="1 2">ArDII</strain>
    </source>
</reference>
<dbReference type="AlphaFoldDB" id="A0A163JNF0"/>
<comment type="caution">
    <text evidence="1">The sequence shown here is derived from an EMBL/GenBank/DDBJ whole genome shotgun (WGS) entry which is preliminary data.</text>
</comment>
<evidence type="ECO:0000313" key="2">
    <source>
        <dbReference type="Proteomes" id="UP000076837"/>
    </source>
</evidence>
<dbReference type="Proteomes" id="UP000076837">
    <property type="component" value="Unassembled WGS sequence"/>
</dbReference>
<keyword evidence="2" id="KW-1185">Reference proteome</keyword>
<accession>A0A163JNF0</accession>
<sequence>MSDNAIMSLSQAIEVIISSETLSKDQCAALEAKITSISDANVQIVVDMTRTAHEELVPLLSNTNESTLYRSIELSLAGWEIAWQYRLDKSYLSKISRSQREYRKYSESAFDVRQLSEKERDLLFVLAYAQVKPLDHCTYLRVYQQCLAFAETGRLVRIRTQYYMRKSTILAPAFLLLEPEKKRNSKKRKREQPDTCSFELTAALSLPDTGMYHNTPLIDSVHNAGELHDQTMYTETNPEMFLNYDLFDTDPQAIDDPWGYSFFCQANTMSTTRPDVTLTGSGPEWT</sequence>
<proteinExistence type="predicted"/>